<protein>
    <submittedName>
        <fullName evidence="1">Uncharacterized protein</fullName>
    </submittedName>
</protein>
<accession>A0A2I0VZD3</accession>
<dbReference type="EMBL" id="KZ503048">
    <property type="protein sequence ID" value="PKU68773.1"/>
    <property type="molecule type" value="Genomic_DNA"/>
</dbReference>
<dbReference type="AlphaFoldDB" id="A0A2I0VZD3"/>
<dbReference type="Proteomes" id="UP000233837">
    <property type="component" value="Unassembled WGS sequence"/>
</dbReference>
<organism evidence="1 2">
    <name type="scientific">Dendrobium catenatum</name>
    <dbReference type="NCBI Taxonomy" id="906689"/>
    <lineage>
        <taxon>Eukaryota</taxon>
        <taxon>Viridiplantae</taxon>
        <taxon>Streptophyta</taxon>
        <taxon>Embryophyta</taxon>
        <taxon>Tracheophyta</taxon>
        <taxon>Spermatophyta</taxon>
        <taxon>Magnoliopsida</taxon>
        <taxon>Liliopsida</taxon>
        <taxon>Asparagales</taxon>
        <taxon>Orchidaceae</taxon>
        <taxon>Epidendroideae</taxon>
        <taxon>Malaxideae</taxon>
        <taxon>Dendrobiinae</taxon>
        <taxon>Dendrobium</taxon>
    </lineage>
</organism>
<evidence type="ECO:0000313" key="1">
    <source>
        <dbReference type="EMBL" id="PKU68773.1"/>
    </source>
</evidence>
<sequence>MATNASSATIGKPVPLSWNHLDIVGKKYTRGQVMECFLLASLASLLILKSLRELHDFLALSPMSRML</sequence>
<reference evidence="1 2" key="1">
    <citation type="journal article" date="2016" name="Sci. Rep.">
        <title>The Dendrobium catenatum Lindl. genome sequence provides insights into polysaccharide synthase, floral development and adaptive evolution.</title>
        <authorList>
            <person name="Zhang G.Q."/>
            <person name="Xu Q."/>
            <person name="Bian C."/>
            <person name="Tsai W.C."/>
            <person name="Yeh C.M."/>
            <person name="Liu K.W."/>
            <person name="Yoshida K."/>
            <person name="Zhang L.S."/>
            <person name="Chang S.B."/>
            <person name="Chen F."/>
            <person name="Shi Y."/>
            <person name="Su Y.Y."/>
            <person name="Zhang Y.Q."/>
            <person name="Chen L.J."/>
            <person name="Yin Y."/>
            <person name="Lin M."/>
            <person name="Huang H."/>
            <person name="Deng H."/>
            <person name="Wang Z.W."/>
            <person name="Zhu S.L."/>
            <person name="Zhao X."/>
            <person name="Deng C."/>
            <person name="Niu S.C."/>
            <person name="Huang J."/>
            <person name="Wang M."/>
            <person name="Liu G.H."/>
            <person name="Yang H.J."/>
            <person name="Xiao X.J."/>
            <person name="Hsiao Y.Y."/>
            <person name="Wu W.L."/>
            <person name="Chen Y.Y."/>
            <person name="Mitsuda N."/>
            <person name="Ohme-Takagi M."/>
            <person name="Luo Y.B."/>
            <person name="Van de Peer Y."/>
            <person name="Liu Z.J."/>
        </authorList>
    </citation>
    <scope>NUCLEOTIDE SEQUENCE [LARGE SCALE GENOMIC DNA]</scope>
    <source>
        <tissue evidence="1">The whole plant</tissue>
    </source>
</reference>
<reference evidence="1 2" key="2">
    <citation type="journal article" date="2017" name="Nature">
        <title>The Apostasia genome and the evolution of orchids.</title>
        <authorList>
            <person name="Zhang G.Q."/>
            <person name="Liu K.W."/>
            <person name="Li Z."/>
            <person name="Lohaus R."/>
            <person name="Hsiao Y.Y."/>
            <person name="Niu S.C."/>
            <person name="Wang J.Y."/>
            <person name="Lin Y.C."/>
            <person name="Xu Q."/>
            <person name="Chen L.J."/>
            <person name="Yoshida K."/>
            <person name="Fujiwara S."/>
            <person name="Wang Z.W."/>
            <person name="Zhang Y.Q."/>
            <person name="Mitsuda N."/>
            <person name="Wang M."/>
            <person name="Liu G.H."/>
            <person name="Pecoraro L."/>
            <person name="Huang H.X."/>
            <person name="Xiao X.J."/>
            <person name="Lin M."/>
            <person name="Wu X.Y."/>
            <person name="Wu W.L."/>
            <person name="Chen Y.Y."/>
            <person name="Chang S.B."/>
            <person name="Sakamoto S."/>
            <person name="Ohme-Takagi M."/>
            <person name="Yagi M."/>
            <person name="Zeng S.J."/>
            <person name="Shen C.Y."/>
            <person name="Yeh C.M."/>
            <person name="Luo Y.B."/>
            <person name="Tsai W.C."/>
            <person name="Van de Peer Y."/>
            <person name="Liu Z.J."/>
        </authorList>
    </citation>
    <scope>NUCLEOTIDE SEQUENCE [LARGE SCALE GENOMIC DNA]</scope>
    <source>
        <tissue evidence="1">The whole plant</tissue>
    </source>
</reference>
<name>A0A2I0VZD3_9ASPA</name>
<keyword evidence="2" id="KW-1185">Reference proteome</keyword>
<proteinExistence type="predicted"/>
<evidence type="ECO:0000313" key="2">
    <source>
        <dbReference type="Proteomes" id="UP000233837"/>
    </source>
</evidence>
<gene>
    <name evidence="1" type="ORF">MA16_Dca025621</name>
</gene>